<sequence>MYSHELQTCDWPRNVGCDATGAVVAEDLGRLNERQSAPSRPAPRRNPPPARTQPNPVITSRGQPNSNSYMPK</sequence>
<evidence type="ECO:0000313" key="2">
    <source>
        <dbReference type="EMBL" id="VVC89285.1"/>
    </source>
</evidence>
<evidence type="ECO:0008006" key="4">
    <source>
        <dbReference type="Google" id="ProtNLM"/>
    </source>
</evidence>
<organism evidence="2 3">
    <name type="scientific">Leptidea sinapis</name>
    <dbReference type="NCBI Taxonomy" id="189913"/>
    <lineage>
        <taxon>Eukaryota</taxon>
        <taxon>Metazoa</taxon>
        <taxon>Ecdysozoa</taxon>
        <taxon>Arthropoda</taxon>
        <taxon>Hexapoda</taxon>
        <taxon>Insecta</taxon>
        <taxon>Pterygota</taxon>
        <taxon>Neoptera</taxon>
        <taxon>Endopterygota</taxon>
        <taxon>Lepidoptera</taxon>
        <taxon>Glossata</taxon>
        <taxon>Ditrysia</taxon>
        <taxon>Papilionoidea</taxon>
        <taxon>Pieridae</taxon>
        <taxon>Dismorphiinae</taxon>
        <taxon>Leptidea</taxon>
    </lineage>
</organism>
<gene>
    <name evidence="2" type="ORF">LSINAPIS_LOCUS2445</name>
</gene>
<evidence type="ECO:0000313" key="3">
    <source>
        <dbReference type="Proteomes" id="UP000324832"/>
    </source>
</evidence>
<feature type="region of interest" description="Disordered" evidence="1">
    <location>
        <begin position="28"/>
        <end position="72"/>
    </location>
</feature>
<reference evidence="2 3" key="1">
    <citation type="submission" date="2017-07" db="EMBL/GenBank/DDBJ databases">
        <authorList>
            <person name="Talla V."/>
            <person name="Backstrom N."/>
        </authorList>
    </citation>
    <scope>NUCLEOTIDE SEQUENCE [LARGE SCALE GENOMIC DNA]</scope>
</reference>
<protein>
    <recommendedName>
        <fullName evidence="4">Chitin-binding type-2 domain-containing protein</fullName>
    </recommendedName>
</protein>
<evidence type="ECO:0000256" key="1">
    <source>
        <dbReference type="SAM" id="MobiDB-lite"/>
    </source>
</evidence>
<name>A0A5E4PVI5_9NEOP</name>
<dbReference type="AlphaFoldDB" id="A0A5E4PVI5"/>
<feature type="compositionally biased region" description="Polar residues" evidence="1">
    <location>
        <begin position="57"/>
        <end position="72"/>
    </location>
</feature>
<feature type="compositionally biased region" description="Pro residues" evidence="1">
    <location>
        <begin position="40"/>
        <end position="51"/>
    </location>
</feature>
<dbReference type="EMBL" id="FZQP02000504">
    <property type="protein sequence ID" value="VVC89285.1"/>
    <property type="molecule type" value="Genomic_DNA"/>
</dbReference>
<accession>A0A5E4PVI5</accession>
<proteinExistence type="predicted"/>
<keyword evidence="3" id="KW-1185">Reference proteome</keyword>
<dbReference type="Proteomes" id="UP000324832">
    <property type="component" value="Unassembled WGS sequence"/>
</dbReference>